<feature type="domain" description="DUF2207" evidence="3">
    <location>
        <begin position="22"/>
        <end position="172"/>
    </location>
</feature>
<feature type="transmembrane region" description="Helical" evidence="1">
    <location>
        <begin position="204"/>
        <end position="222"/>
    </location>
</feature>
<gene>
    <name evidence="4" type="ORF">EDD35_2347</name>
</gene>
<feature type="signal peptide" evidence="2">
    <location>
        <begin position="1"/>
        <end position="17"/>
    </location>
</feature>
<dbReference type="Proteomes" id="UP000274843">
    <property type="component" value="Unassembled WGS sequence"/>
</dbReference>
<keyword evidence="2" id="KW-0732">Signal</keyword>
<accession>A0A3N2GTN9</accession>
<keyword evidence="1" id="KW-1133">Transmembrane helix</keyword>
<organism evidence="4 5">
    <name type="scientific">Amycolatopsis thermoflava</name>
    <dbReference type="NCBI Taxonomy" id="84480"/>
    <lineage>
        <taxon>Bacteria</taxon>
        <taxon>Bacillati</taxon>
        <taxon>Actinomycetota</taxon>
        <taxon>Actinomycetes</taxon>
        <taxon>Pseudonocardiales</taxon>
        <taxon>Pseudonocardiaceae</taxon>
        <taxon>Amycolatopsis</taxon>
        <taxon>Amycolatopsis methanolica group</taxon>
    </lineage>
</organism>
<evidence type="ECO:0000259" key="3">
    <source>
        <dbReference type="Pfam" id="PF09972"/>
    </source>
</evidence>
<sequence length="423" mass="45042">MRWLCAALVLITPPLPALPNGAEIEMRLQPDGSLSVVEAVDVQHRTTRTIRLRVPSGDHRDRVHTLRDLAIEGSGSAERRADAVTVTLNPGTAILRYTVDGAVRDAGDRLEVTWTLAGWDTARTLVRASFAAPRIAIGVRCTGCTAAQNDQTGLTRFAVQRLEPGQTLDIAVDLPAGTVPANARIQPAKTLAGAFALTAPVATAWAAFGLLLLAGAVSLLLARREGRPLPSGFTAEPFATPDGVLPGHIALLRGADPVVVTAVDLAIRGYLGPDAGPAHPPDDRLTGFERRVLAGDDPRQDLEADAIRRGWLRPPGRARRAGIRITCYGLFLTIVLALTAGYAQLGVILTLTGLALALAARHLPDRTSRGRTLARRLRDPAELPAGHRFVPYALALGRPVPDTAFALGEFLVALQDRRRTPAP</sequence>
<keyword evidence="1" id="KW-0812">Transmembrane</keyword>
<evidence type="ECO:0000313" key="4">
    <source>
        <dbReference type="EMBL" id="ROS40021.1"/>
    </source>
</evidence>
<dbReference type="EMBL" id="RKHY01000001">
    <property type="protein sequence ID" value="ROS40021.1"/>
    <property type="molecule type" value="Genomic_DNA"/>
</dbReference>
<feature type="chain" id="PRO_5039476164" evidence="2">
    <location>
        <begin position="18"/>
        <end position="423"/>
    </location>
</feature>
<protein>
    <submittedName>
        <fullName evidence="4">Putative membrane protein DUF2207</fullName>
    </submittedName>
</protein>
<proteinExistence type="predicted"/>
<dbReference type="AlphaFoldDB" id="A0A3N2GTN9"/>
<comment type="caution">
    <text evidence="4">The sequence shown here is derived from an EMBL/GenBank/DDBJ whole genome shotgun (WGS) entry which is preliminary data.</text>
</comment>
<keyword evidence="1" id="KW-0472">Membrane</keyword>
<reference evidence="4 5" key="1">
    <citation type="submission" date="2018-11" db="EMBL/GenBank/DDBJ databases">
        <title>Sequencing the genomes of 1000 actinobacteria strains.</title>
        <authorList>
            <person name="Klenk H.-P."/>
        </authorList>
    </citation>
    <scope>NUCLEOTIDE SEQUENCE [LARGE SCALE GENOMIC DNA]</scope>
    <source>
        <strain evidence="4 5">DSM 44348</strain>
    </source>
</reference>
<feature type="transmembrane region" description="Helical" evidence="1">
    <location>
        <begin position="321"/>
        <end position="339"/>
    </location>
</feature>
<dbReference type="InterPro" id="IPR018702">
    <property type="entry name" value="DUF2207"/>
</dbReference>
<name>A0A3N2GTN9_9PSEU</name>
<evidence type="ECO:0000256" key="2">
    <source>
        <dbReference type="SAM" id="SignalP"/>
    </source>
</evidence>
<keyword evidence="5" id="KW-1185">Reference proteome</keyword>
<dbReference type="GeneID" id="301843753"/>
<evidence type="ECO:0000313" key="5">
    <source>
        <dbReference type="Proteomes" id="UP000274843"/>
    </source>
</evidence>
<dbReference type="Pfam" id="PF09972">
    <property type="entry name" value="DUF2207"/>
    <property type="match status" value="1"/>
</dbReference>
<evidence type="ECO:0000256" key="1">
    <source>
        <dbReference type="SAM" id="Phobius"/>
    </source>
</evidence>
<dbReference type="RefSeq" id="WP_123683794.1">
    <property type="nucleotide sequence ID" value="NZ_RKHY01000001.1"/>
</dbReference>